<organism evidence="2 3">
    <name type="scientific">Pontiella sulfatireligans</name>
    <dbReference type="NCBI Taxonomy" id="2750658"/>
    <lineage>
        <taxon>Bacteria</taxon>
        <taxon>Pseudomonadati</taxon>
        <taxon>Kiritimatiellota</taxon>
        <taxon>Kiritimatiellia</taxon>
        <taxon>Kiritimatiellales</taxon>
        <taxon>Pontiellaceae</taxon>
        <taxon>Pontiella</taxon>
    </lineage>
</organism>
<dbReference type="Proteomes" id="UP000346198">
    <property type="component" value="Unassembled WGS sequence"/>
</dbReference>
<name>A0A6C2UFJ2_9BACT</name>
<evidence type="ECO:0000313" key="2">
    <source>
        <dbReference type="EMBL" id="VGO18982.1"/>
    </source>
</evidence>
<keyword evidence="3" id="KW-1185">Reference proteome</keyword>
<gene>
    <name evidence="2" type="ORF">SCARR_01036</name>
</gene>
<reference evidence="2 3" key="1">
    <citation type="submission" date="2019-04" db="EMBL/GenBank/DDBJ databases">
        <authorList>
            <person name="Van Vliet M D."/>
        </authorList>
    </citation>
    <scope>NUCLEOTIDE SEQUENCE [LARGE SCALE GENOMIC DNA]</scope>
    <source>
        <strain evidence="2 3">F21</strain>
    </source>
</reference>
<protein>
    <recommendedName>
        <fullName evidence="4">Transposase DDE domain-containing protein</fullName>
    </recommendedName>
</protein>
<feature type="compositionally biased region" description="Basic residues" evidence="1">
    <location>
        <begin position="108"/>
        <end position="119"/>
    </location>
</feature>
<evidence type="ECO:0000256" key="1">
    <source>
        <dbReference type="SAM" id="MobiDB-lite"/>
    </source>
</evidence>
<feature type="region of interest" description="Disordered" evidence="1">
    <location>
        <begin position="81"/>
        <end position="119"/>
    </location>
</feature>
<evidence type="ECO:0008006" key="4">
    <source>
        <dbReference type="Google" id="ProtNLM"/>
    </source>
</evidence>
<dbReference type="EMBL" id="CAAHFH010000001">
    <property type="protein sequence ID" value="VGO18982.1"/>
    <property type="molecule type" value="Genomic_DNA"/>
</dbReference>
<dbReference type="AlphaFoldDB" id="A0A6C2UFJ2"/>
<accession>A0A6C2UFJ2</accession>
<sequence length="119" mass="14011">MVEKELLMYFIAYNAARWMICKAAGTSGADPMRISFKGALQELRNWEGQLNHPRTTQQDKRKLIAELYRGIALKTVPLRPNRKEPRCLKRRPKPYQLLTEHRSTMKETKHRSKYRVKAA</sequence>
<proteinExistence type="predicted"/>
<evidence type="ECO:0000313" key="3">
    <source>
        <dbReference type="Proteomes" id="UP000346198"/>
    </source>
</evidence>